<gene>
    <name evidence="3" type="ORF">L873DRAFT_1739422</name>
</gene>
<organism evidence="3 4">
    <name type="scientific">Choiromyces venosus 120613-1</name>
    <dbReference type="NCBI Taxonomy" id="1336337"/>
    <lineage>
        <taxon>Eukaryota</taxon>
        <taxon>Fungi</taxon>
        <taxon>Dikarya</taxon>
        <taxon>Ascomycota</taxon>
        <taxon>Pezizomycotina</taxon>
        <taxon>Pezizomycetes</taxon>
        <taxon>Pezizales</taxon>
        <taxon>Tuberaceae</taxon>
        <taxon>Choiromyces</taxon>
    </lineage>
</organism>
<dbReference type="Pfam" id="PF08450">
    <property type="entry name" value="SGL"/>
    <property type="match status" value="1"/>
</dbReference>
<dbReference type="InterPro" id="IPR013658">
    <property type="entry name" value="SGL"/>
</dbReference>
<dbReference type="Gene3D" id="2.120.10.30">
    <property type="entry name" value="TolB, C-terminal domain"/>
    <property type="match status" value="2"/>
</dbReference>
<dbReference type="SUPFAM" id="SSF101898">
    <property type="entry name" value="NHL repeat"/>
    <property type="match status" value="1"/>
</dbReference>
<dbReference type="AlphaFoldDB" id="A0A3N4JL08"/>
<evidence type="ECO:0000259" key="2">
    <source>
        <dbReference type="Pfam" id="PF08450"/>
    </source>
</evidence>
<name>A0A3N4JL08_9PEZI</name>
<evidence type="ECO:0000313" key="3">
    <source>
        <dbReference type="EMBL" id="RPA98876.1"/>
    </source>
</evidence>
<feature type="signal peptide" evidence="1">
    <location>
        <begin position="1"/>
        <end position="23"/>
    </location>
</feature>
<reference evidence="3 4" key="1">
    <citation type="journal article" date="2018" name="Nat. Ecol. Evol.">
        <title>Pezizomycetes genomes reveal the molecular basis of ectomycorrhizal truffle lifestyle.</title>
        <authorList>
            <person name="Murat C."/>
            <person name="Payen T."/>
            <person name="Noel B."/>
            <person name="Kuo A."/>
            <person name="Morin E."/>
            <person name="Chen J."/>
            <person name="Kohler A."/>
            <person name="Krizsan K."/>
            <person name="Balestrini R."/>
            <person name="Da Silva C."/>
            <person name="Montanini B."/>
            <person name="Hainaut M."/>
            <person name="Levati E."/>
            <person name="Barry K.W."/>
            <person name="Belfiori B."/>
            <person name="Cichocki N."/>
            <person name="Clum A."/>
            <person name="Dockter R.B."/>
            <person name="Fauchery L."/>
            <person name="Guy J."/>
            <person name="Iotti M."/>
            <person name="Le Tacon F."/>
            <person name="Lindquist E.A."/>
            <person name="Lipzen A."/>
            <person name="Malagnac F."/>
            <person name="Mello A."/>
            <person name="Molinier V."/>
            <person name="Miyauchi S."/>
            <person name="Poulain J."/>
            <person name="Riccioni C."/>
            <person name="Rubini A."/>
            <person name="Sitrit Y."/>
            <person name="Splivallo R."/>
            <person name="Traeger S."/>
            <person name="Wang M."/>
            <person name="Zifcakova L."/>
            <person name="Wipf D."/>
            <person name="Zambonelli A."/>
            <person name="Paolocci F."/>
            <person name="Nowrousian M."/>
            <person name="Ottonello S."/>
            <person name="Baldrian P."/>
            <person name="Spatafora J.W."/>
            <person name="Henrissat B."/>
            <person name="Nagy L.G."/>
            <person name="Aury J.M."/>
            <person name="Wincker P."/>
            <person name="Grigoriev I.V."/>
            <person name="Bonfante P."/>
            <person name="Martin F.M."/>
        </authorList>
    </citation>
    <scope>NUCLEOTIDE SEQUENCE [LARGE SCALE GENOMIC DNA]</scope>
    <source>
        <strain evidence="3 4">120613-1</strain>
    </source>
</reference>
<dbReference type="InterPro" id="IPR011042">
    <property type="entry name" value="6-blade_b-propeller_TolB-like"/>
</dbReference>
<feature type="domain" description="SMP-30/Gluconolactonase/LRE-like region" evidence="2">
    <location>
        <begin position="68"/>
        <end position="296"/>
    </location>
</feature>
<evidence type="ECO:0000313" key="4">
    <source>
        <dbReference type="Proteomes" id="UP000276215"/>
    </source>
</evidence>
<dbReference type="Proteomes" id="UP000276215">
    <property type="component" value="Unassembled WGS sequence"/>
</dbReference>
<keyword evidence="1" id="KW-0732">Signal</keyword>
<proteinExistence type="predicted"/>
<dbReference type="OrthoDB" id="5307922at2759"/>
<sequence>MILQQLNSYFLLFALSILTLATALPSPDPDAEYKISVYIVPGNNTFPEGIARQPNSPYFYVGSVTTGDIYRGSVYEKNLVKYITGSTYGIINAVGMRVDCKDRLYVAGGPGGIVFVFDLHTKQLLHRFSNGLPQNTTLLNDLDIDQAGNIYITDTFQPTLFRIKASDVNRQTVDLPLEKWVDTTEAFGTGGNGIVVTEDQKYLLVAADVNAGEIWRAVISSKKIDKVNFGGAVIGVPDGLLIRKNILYSVNSRHEIGQFIQVIKMDPGNLSGTATRRITSPLFEKPSTIAFDGPDLLVVNFQYGVPLPVPVLPFTVVRVAAGDEAQ</sequence>
<keyword evidence="4" id="KW-1185">Reference proteome</keyword>
<protein>
    <submittedName>
        <fullName evidence="3">NHL repeat-containing protein</fullName>
    </submittedName>
</protein>
<feature type="chain" id="PRO_5018277528" evidence="1">
    <location>
        <begin position="24"/>
        <end position="326"/>
    </location>
</feature>
<evidence type="ECO:0000256" key="1">
    <source>
        <dbReference type="SAM" id="SignalP"/>
    </source>
</evidence>
<dbReference type="EMBL" id="ML120392">
    <property type="protein sequence ID" value="RPA98876.1"/>
    <property type="molecule type" value="Genomic_DNA"/>
</dbReference>
<accession>A0A3N4JL08</accession>